<name>A0AAE3MIB6_9BACT</name>
<dbReference type="GO" id="GO:0017004">
    <property type="term" value="P:cytochrome complex assembly"/>
    <property type="evidence" value="ECO:0007669"/>
    <property type="project" value="UniProtKB-KW"/>
</dbReference>
<evidence type="ECO:0000256" key="4">
    <source>
        <dbReference type="SAM" id="SignalP"/>
    </source>
</evidence>
<evidence type="ECO:0000256" key="3">
    <source>
        <dbReference type="ARBA" id="ARBA00023284"/>
    </source>
</evidence>
<dbReference type="InterPro" id="IPR013740">
    <property type="entry name" value="Redoxin"/>
</dbReference>
<evidence type="ECO:0000256" key="2">
    <source>
        <dbReference type="ARBA" id="ARBA00022748"/>
    </source>
</evidence>
<evidence type="ECO:0000256" key="1">
    <source>
        <dbReference type="ARBA" id="ARBA00004196"/>
    </source>
</evidence>
<dbReference type="SUPFAM" id="SSF52833">
    <property type="entry name" value="Thioredoxin-like"/>
    <property type="match status" value="1"/>
</dbReference>
<dbReference type="EMBL" id="JAPDPI010000075">
    <property type="protein sequence ID" value="MCW3807976.1"/>
    <property type="molecule type" value="Genomic_DNA"/>
</dbReference>
<keyword evidence="4" id="KW-0732">Signal</keyword>
<dbReference type="Gene3D" id="3.40.30.10">
    <property type="entry name" value="Glutaredoxin"/>
    <property type="match status" value="1"/>
</dbReference>
<dbReference type="AlphaFoldDB" id="A0AAE3MIB6"/>
<dbReference type="GO" id="GO:0030313">
    <property type="term" value="C:cell envelope"/>
    <property type="evidence" value="ECO:0007669"/>
    <property type="project" value="UniProtKB-SubCell"/>
</dbReference>
<comment type="subcellular location">
    <subcellularLocation>
        <location evidence="1">Cell envelope</location>
    </subcellularLocation>
</comment>
<dbReference type="RefSeq" id="WP_301202488.1">
    <property type="nucleotide sequence ID" value="NZ_JAPDPI010000075.1"/>
</dbReference>
<accession>A0AAE3MIB6</accession>
<comment type="caution">
    <text evidence="6">The sequence shown here is derived from an EMBL/GenBank/DDBJ whole genome shotgun (WGS) entry which is preliminary data.</text>
</comment>
<sequence length="391" mass="45682">MKKTIFLVSFTLLLVSVGSVAQVKKELKGVLENINKFKKVSYKSTNFFCYPGDTVPMTGEKVNEFYLEYYMSLDTMVGAAYAKFDWSDTTKVLIGYDGNKQYKIDWEEYAFFKRDYYPNSFPFFARSRAVIEYVLNTNDSVVVDREVDSRFIAYHISIFNERIEFAARFPCYINEPGSNIGVVSEYTLWVNRKTWLPYKFKRTLPGNTIIDEISQLKNSTEDPGEFNMADYIPEDMKLWVGNSRDTLNFSDEILNTIVHNWHLCDINKQYHNLIEESSKVYMIGCTSLFCGPCKRSVPFLKELYSLYSNKDFSFVSLYKEEERKGVIHYVKDKDIRFDILLAPQSTFDSLKVSFTPTFIFLDEEKRVKRIIYGFTPGKTEAEIKETIKELL</sequence>
<feature type="chain" id="PRO_5042235278" evidence="4">
    <location>
        <begin position="22"/>
        <end position="391"/>
    </location>
</feature>
<proteinExistence type="predicted"/>
<dbReference type="GO" id="GO:0016491">
    <property type="term" value="F:oxidoreductase activity"/>
    <property type="evidence" value="ECO:0007669"/>
    <property type="project" value="InterPro"/>
</dbReference>
<keyword evidence="7" id="KW-1185">Reference proteome</keyword>
<dbReference type="CDD" id="cd02966">
    <property type="entry name" value="TlpA_like_family"/>
    <property type="match status" value="1"/>
</dbReference>
<evidence type="ECO:0000313" key="7">
    <source>
        <dbReference type="Proteomes" id="UP001207408"/>
    </source>
</evidence>
<evidence type="ECO:0000313" key="6">
    <source>
        <dbReference type="EMBL" id="MCW3807976.1"/>
    </source>
</evidence>
<keyword evidence="3" id="KW-0676">Redox-active center</keyword>
<gene>
    <name evidence="6" type="ORF">OM074_20300</name>
</gene>
<organism evidence="6 7">
    <name type="scientific">Plebeiibacterium marinum</name>
    <dbReference type="NCBI Taxonomy" id="2992111"/>
    <lineage>
        <taxon>Bacteria</taxon>
        <taxon>Pseudomonadati</taxon>
        <taxon>Bacteroidota</taxon>
        <taxon>Bacteroidia</taxon>
        <taxon>Marinilabiliales</taxon>
        <taxon>Marinilabiliaceae</taxon>
        <taxon>Plebeiibacterium</taxon>
    </lineage>
</organism>
<dbReference type="PROSITE" id="PS51352">
    <property type="entry name" value="THIOREDOXIN_2"/>
    <property type="match status" value="1"/>
</dbReference>
<evidence type="ECO:0000259" key="5">
    <source>
        <dbReference type="PROSITE" id="PS51352"/>
    </source>
</evidence>
<dbReference type="InterPro" id="IPR036249">
    <property type="entry name" value="Thioredoxin-like_sf"/>
</dbReference>
<dbReference type="Proteomes" id="UP001207408">
    <property type="component" value="Unassembled WGS sequence"/>
</dbReference>
<feature type="domain" description="Thioredoxin" evidence="5">
    <location>
        <begin position="243"/>
        <end position="391"/>
    </location>
</feature>
<dbReference type="PANTHER" id="PTHR42852">
    <property type="entry name" value="THIOL:DISULFIDE INTERCHANGE PROTEIN DSBE"/>
    <property type="match status" value="1"/>
</dbReference>
<feature type="signal peptide" evidence="4">
    <location>
        <begin position="1"/>
        <end position="21"/>
    </location>
</feature>
<dbReference type="PROSITE" id="PS00194">
    <property type="entry name" value="THIOREDOXIN_1"/>
    <property type="match status" value="1"/>
</dbReference>
<keyword evidence="2" id="KW-0201">Cytochrome c-type biogenesis</keyword>
<dbReference type="InterPro" id="IPR013766">
    <property type="entry name" value="Thioredoxin_domain"/>
</dbReference>
<protein>
    <submittedName>
        <fullName evidence="6">Redoxin family protein</fullName>
    </submittedName>
</protein>
<dbReference type="InterPro" id="IPR050553">
    <property type="entry name" value="Thioredoxin_ResA/DsbE_sf"/>
</dbReference>
<dbReference type="InterPro" id="IPR017937">
    <property type="entry name" value="Thioredoxin_CS"/>
</dbReference>
<dbReference type="PANTHER" id="PTHR42852:SF17">
    <property type="entry name" value="THIOREDOXIN-LIKE PROTEIN HI_1115"/>
    <property type="match status" value="1"/>
</dbReference>
<reference evidence="6" key="1">
    <citation type="submission" date="2022-10" db="EMBL/GenBank/DDBJ databases">
        <authorList>
            <person name="Yu W.X."/>
        </authorList>
    </citation>
    <scope>NUCLEOTIDE SEQUENCE</scope>
    <source>
        <strain evidence="6">D04</strain>
    </source>
</reference>
<dbReference type="Pfam" id="PF08534">
    <property type="entry name" value="Redoxin"/>
    <property type="match status" value="1"/>
</dbReference>